<dbReference type="HAMAP" id="MF_00429">
    <property type="entry name" value="NqrE"/>
    <property type="match status" value="1"/>
</dbReference>
<dbReference type="PANTHER" id="PTHR30335">
    <property type="entry name" value="INTEGRAL MEMBRANE PROTEIN OF SOXR-REDUCING COMPLEX"/>
    <property type="match status" value="1"/>
</dbReference>
<evidence type="ECO:0000256" key="3">
    <source>
        <dbReference type="ARBA" id="ARBA00022475"/>
    </source>
</evidence>
<evidence type="ECO:0000313" key="15">
    <source>
        <dbReference type="EMBL" id="CAG36535.1"/>
    </source>
</evidence>
<keyword evidence="7 14" id="KW-1133">Transmembrane helix</keyword>
<dbReference type="GO" id="GO:0022904">
    <property type="term" value="P:respiratory electron transport chain"/>
    <property type="evidence" value="ECO:0007669"/>
    <property type="project" value="InterPro"/>
</dbReference>
<feature type="transmembrane region" description="Helical" evidence="14">
    <location>
        <begin position="38"/>
        <end position="59"/>
    </location>
</feature>
<comment type="subcellular location">
    <subcellularLocation>
        <location evidence="14">Cell inner membrane</location>
        <topology evidence="14">Multi-pass membrane protein</topology>
    </subcellularLocation>
    <subcellularLocation>
        <location evidence="1">Endomembrane system</location>
        <topology evidence="1">Multi-pass membrane protein</topology>
    </subcellularLocation>
</comment>
<protein>
    <recommendedName>
        <fullName evidence="14">Na(+)-translocating NADH-quinone reductase subunit E</fullName>
        <shortName evidence="14">Na(+)-NQR subunit E</shortName>
        <shortName evidence="14">Na(+)-translocating NQR subunit E</shortName>
        <ecNumber evidence="14">7.2.1.1</ecNumber>
    </recommendedName>
    <alternativeName>
        <fullName evidence="14">NQR complex subunit E</fullName>
    </alternativeName>
    <alternativeName>
        <fullName evidence="14">NQR-1 subunit E</fullName>
    </alternativeName>
</protein>
<evidence type="ECO:0000256" key="9">
    <source>
        <dbReference type="ARBA" id="ARBA00023053"/>
    </source>
</evidence>
<feature type="transmembrane region" description="Helical" evidence="14">
    <location>
        <begin position="12"/>
        <end position="31"/>
    </location>
</feature>
<evidence type="ECO:0000256" key="10">
    <source>
        <dbReference type="ARBA" id="ARBA00023065"/>
    </source>
</evidence>
<dbReference type="InterPro" id="IPR003667">
    <property type="entry name" value="NqrDE/RnfAE"/>
</dbReference>
<dbReference type="RefSeq" id="WP_011189047.1">
    <property type="nucleotide sequence ID" value="NC_006138.1"/>
</dbReference>
<keyword evidence="10 14" id="KW-0406">Ion transport</keyword>
<evidence type="ECO:0000256" key="12">
    <source>
        <dbReference type="ARBA" id="ARBA00023136"/>
    </source>
</evidence>
<dbReference type="HOGENOM" id="CLU_095255_0_0_7"/>
<evidence type="ECO:0000256" key="13">
    <source>
        <dbReference type="ARBA" id="ARBA00023201"/>
    </source>
</evidence>
<keyword evidence="13 14" id="KW-0739">Sodium transport</keyword>
<dbReference type="OrthoDB" id="9803631at2"/>
<dbReference type="PIRSF" id="PIRSF006102">
    <property type="entry name" value="NQR_DE"/>
    <property type="match status" value="1"/>
</dbReference>
<accession>Q6AM90</accession>
<evidence type="ECO:0000256" key="14">
    <source>
        <dbReference type="HAMAP-Rule" id="MF_00429"/>
    </source>
</evidence>
<sequence length="202" mass="21702">MAHYLDIIVRAIFIENLPLSFFLGMCTFLAISKQVKTAMGLGFAVLVLQIITVPINNLLLTHVLKPGALAWLGQPDLDLRFLGLLTYISIIAAVVQVLEMVLDRFIPALYNSLGIFLPLLTVNCAILGASLFMVERNYTFAESAAYGVGAGGGFFLAVVCLAGIRERLEYANPPAGLKGLGLTFITTGLIAIAFMGFAGMEI</sequence>
<keyword evidence="8 14" id="KW-0520">NAD</keyword>
<keyword evidence="9 14" id="KW-0915">Sodium</keyword>
<keyword evidence="4 14" id="KW-0997">Cell inner membrane</keyword>
<dbReference type="EC" id="7.2.1.1" evidence="14"/>
<keyword evidence="3 14" id="KW-1003">Cell membrane</keyword>
<feature type="transmembrane region" description="Helical" evidence="14">
    <location>
        <begin position="79"/>
        <end position="98"/>
    </location>
</feature>
<dbReference type="Proteomes" id="UP000000602">
    <property type="component" value="Chromosome"/>
</dbReference>
<keyword evidence="11 14" id="KW-0830">Ubiquinone</keyword>
<dbReference type="InterPro" id="IPR010967">
    <property type="entry name" value="NqrE"/>
</dbReference>
<dbReference type="KEGG" id="dps:DP1806"/>
<comment type="similarity">
    <text evidence="14">Belongs to the NqrDE/RnfAE family.</text>
</comment>
<name>Q6AM90_DESPS</name>
<dbReference type="GO" id="GO:0006814">
    <property type="term" value="P:sodium ion transport"/>
    <property type="evidence" value="ECO:0007669"/>
    <property type="project" value="UniProtKB-UniRule"/>
</dbReference>
<dbReference type="EMBL" id="CR522870">
    <property type="protein sequence ID" value="CAG36535.1"/>
    <property type="molecule type" value="Genomic_DNA"/>
</dbReference>
<dbReference type="Pfam" id="PF02508">
    <property type="entry name" value="Rnf-Nqr"/>
    <property type="match status" value="1"/>
</dbReference>
<evidence type="ECO:0000256" key="8">
    <source>
        <dbReference type="ARBA" id="ARBA00023027"/>
    </source>
</evidence>
<dbReference type="PANTHER" id="PTHR30335:SF1">
    <property type="entry name" value="NA(+)-TRANSLOCATING NADH-QUINONE REDUCTASE SUBUNIT E"/>
    <property type="match status" value="1"/>
</dbReference>
<comment type="subunit">
    <text evidence="14">Composed of six subunits; NqrA, NqrB, NqrC, NqrD, NqrE and NqrF.</text>
</comment>
<comment type="function">
    <text evidence="14">NQR complex catalyzes the reduction of ubiquinone-1 to ubiquinol by two successive reactions, coupled with the transport of Na(+) ions from the cytoplasm to the periplasm. NqrA to NqrE are probably involved in the second step, the conversion of ubisemiquinone to ubiquinol.</text>
</comment>
<evidence type="ECO:0000256" key="6">
    <source>
        <dbReference type="ARBA" id="ARBA00022967"/>
    </source>
</evidence>
<feature type="transmembrane region" description="Helical" evidence="14">
    <location>
        <begin position="176"/>
        <end position="198"/>
    </location>
</feature>
<evidence type="ECO:0000256" key="1">
    <source>
        <dbReference type="ARBA" id="ARBA00004127"/>
    </source>
</evidence>
<keyword evidence="2 14" id="KW-0813">Transport</keyword>
<proteinExistence type="inferred from homology"/>
<feature type="transmembrane region" description="Helical" evidence="14">
    <location>
        <begin position="110"/>
        <end position="132"/>
    </location>
</feature>
<dbReference type="GO" id="GO:0012505">
    <property type="term" value="C:endomembrane system"/>
    <property type="evidence" value="ECO:0007669"/>
    <property type="project" value="UniProtKB-SubCell"/>
</dbReference>
<gene>
    <name evidence="14" type="primary">nqrE</name>
    <name evidence="15" type="ordered locus">DP1806</name>
</gene>
<dbReference type="GO" id="GO:0009276">
    <property type="term" value="C:Gram-negative-bacterium-type cell wall"/>
    <property type="evidence" value="ECO:0007669"/>
    <property type="project" value="InterPro"/>
</dbReference>
<dbReference type="GO" id="GO:0005886">
    <property type="term" value="C:plasma membrane"/>
    <property type="evidence" value="ECO:0007669"/>
    <property type="project" value="UniProtKB-SubCell"/>
</dbReference>
<keyword evidence="12 14" id="KW-0472">Membrane</keyword>
<dbReference type="GO" id="GO:0016655">
    <property type="term" value="F:oxidoreductase activity, acting on NAD(P)H, quinone or similar compound as acceptor"/>
    <property type="evidence" value="ECO:0007669"/>
    <property type="project" value="UniProtKB-UniRule"/>
</dbReference>
<feature type="transmembrane region" description="Helical" evidence="14">
    <location>
        <begin position="144"/>
        <end position="164"/>
    </location>
</feature>
<evidence type="ECO:0000256" key="11">
    <source>
        <dbReference type="ARBA" id="ARBA00023075"/>
    </source>
</evidence>
<reference evidence="16" key="1">
    <citation type="journal article" date="2004" name="Environ. Microbiol.">
        <title>The genome of Desulfotalea psychrophila, a sulfate-reducing bacterium from permanently cold Arctic sediments.</title>
        <authorList>
            <person name="Rabus R."/>
            <person name="Ruepp A."/>
            <person name="Frickey T."/>
            <person name="Rattei T."/>
            <person name="Fartmann B."/>
            <person name="Stark M."/>
            <person name="Bauer M."/>
            <person name="Zibat A."/>
            <person name="Lombardot T."/>
            <person name="Becker I."/>
            <person name="Amann J."/>
            <person name="Gellner K."/>
            <person name="Teeling H."/>
            <person name="Leuschner W.D."/>
            <person name="Gloeckner F.-O."/>
            <person name="Lupas A.N."/>
            <person name="Amann R."/>
            <person name="Klenk H.-P."/>
        </authorList>
    </citation>
    <scope>NUCLEOTIDE SEQUENCE [LARGE SCALE GENOMIC DNA]</scope>
    <source>
        <strain evidence="16">DSM 12343 / LSv54</strain>
    </source>
</reference>
<evidence type="ECO:0000313" key="16">
    <source>
        <dbReference type="Proteomes" id="UP000000602"/>
    </source>
</evidence>
<dbReference type="STRING" id="177439.DP1806"/>
<dbReference type="AlphaFoldDB" id="Q6AM90"/>
<organism evidence="15 16">
    <name type="scientific">Desulfotalea psychrophila (strain LSv54 / DSM 12343)</name>
    <dbReference type="NCBI Taxonomy" id="177439"/>
    <lineage>
        <taxon>Bacteria</taxon>
        <taxon>Pseudomonadati</taxon>
        <taxon>Thermodesulfobacteriota</taxon>
        <taxon>Desulfobulbia</taxon>
        <taxon>Desulfobulbales</taxon>
        <taxon>Desulfocapsaceae</taxon>
        <taxon>Desulfotalea</taxon>
    </lineage>
</organism>
<keyword evidence="16" id="KW-1185">Reference proteome</keyword>
<evidence type="ECO:0000256" key="5">
    <source>
        <dbReference type="ARBA" id="ARBA00022692"/>
    </source>
</evidence>
<keyword evidence="5 14" id="KW-0812">Transmembrane</keyword>
<dbReference type="eggNOG" id="COG2209">
    <property type="taxonomic scope" value="Bacteria"/>
</dbReference>
<comment type="catalytic activity">
    <reaction evidence="14">
        <text>a ubiquinone + n Na(+)(in) + NADH + H(+) = a ubiquinol + n Na(+)(out) + NAD(+)</text>
        <dbReference type="Rhea" id="RHEA:47748"/>
        <dbReference type="Rhea" id="RHEA-COMP:9565"/>
        <dbReference type="Rhea" id="RHEA-COMP:9566"/>
        <dbReference type="ChEBI" id="CHEBI:15378"/>
        <dbReference type="ChEBI" id="CHEBI:16389"/>
        <dbReference type="ChEBI" id="CHEBI:17976"/>
        <dbReference type="ChEBI" id="CHEBI:29101"/>
        <dbReference type="ChEBI" id="CHEBI:57540"/>
        <dbReference type="ChEBI" id="CHEBI:57945"/>
        <dbReference type="EC" id="7.2.1.1"/>
    </reaction>
</comment>
<evidence type="ECO:0000256" key="7">
    <source>
        <dbReference type="ARBA" id="ARBA00022989"/>
    </source>
</evidence>
<keyword evidence="6 14" id="KW-1278">Translocase</keyword>
<evidence type="ECO:0000256" key="2">
    <source>
        <dbReference type="ARBA" id="ARBA00022448"/>
    </source>
</evidence>
<dbReference type="NCBIfam" id="TIGR01940">
    <property type="entry name" value="nqrE"/>
    <property type="match status" value="1"/>
</dbReference>
<evidence type="ECO:0000256" key="4">
    <source>
        <dbReference type="ARBA" id="ARBA00022519"/>
    </source>
</evidence>
<dbReference type="InterPro" id="IPR050133">
    <property type="entry name" value="NqrDE/RnfAE_oxidrdctase"/>
</dbReference>